<dbReference type="Proteomes" id="UP000295132">
    <property type="component" value="Unassembled WGS sequence"/>
</dbReference>
<comment type="caution">
    <text evidence="2">The sequence shown here is derived from an EMBL/GenBank/DDBJ whole genome shotgun (WGS) entry which is preliminary data.</text>
</comment>
<keyword evidence="1" id="KW-0812">Transmembrane</keyword>
<protein>
    <submittedName>
        <fullName evidence="2">Uncharacterized protein</fullName>
    </submittedName>
</protein>
<sequence>MDAKEKEAIDILKDPVNVKSLSISLKMALLTSFFSGFLPYKWTDFEKGFSQCSRGQSPGGVKFYISGGLATILVHFFPLKST</sequence>
<proteinExistence type="predicted"/>
<feature type="transmembrane region" description="Helical" evidence="1">
    <location>
        <begin position="20"/>
        <end position="40"/>
    </location>
</feature>
<gene>
    <name evidence="2" type="ORF">E2K98_25095</name>
</gene>
<feature type="transmembrane region" description="Helical" evidence="1">
    <location>
        <begin position="61"/>
        <end position="79"/>
    </location>
</feature>
<evidence type="ECO:0000313" key="3">
    <source>
        <dbReference type="Proteomes" id="UP000295132"/>
    </source>
</evidence>
<evidence type="ECO:0000313" key="2">
    <source>
        <dbReference type="EMBL" id="TDK57335.1"/>
    </source>
</evidence>
<reference evidence="2 3" key="1">
    <citation type="submission" date="2019-03" db="EMBL/GenBank/DDBJ databases">
        <title>Bacillus niacini sp. nov. a Nicotinate-Metabolizing Mesophile Isolated from Soil.</title>
        <authorList>
            <person name="Zhang G."/>
        </authorList>
    </citation>
    <scope>NUCLEOTIDE SEQUENCE [LARGE SCALE GENOMIC DNA]</scope>
    <source>
        <strain evidence="2 3">WN066</strain>
    </source>
</reference>
<organism evidence="2 3">
    <name type="scientific">Bacillus salipaludis</name>
    <dbReference type="NCBI Taxonomy" id="2547811"/>
    <lineage>
        <taxon>Bacteria</taxon>
        <taxon>Bacillati</taxon>
        <taxon>Bacillota</taxon>
        <taxon>Bacilli</taxon>
        <taxon>Bacillales</taxon>
        <taxon>Bacillaceae</taxon>
        <taxon>Bacillus</taxon>
    </lineage>
</organism>
<keyword evidence="1" id="KW-0472">Membrane</keyword>
<dbReference type="EMBL" id="SMYO01000018">
    <property type="protein sequence ID" value="TDK57335.1"/>
    <property type="molecule type" value="Genomic_DNA"/>
</dbReference>
<keyword evidence="1" id="KW-1133">Transmembrane helix</keyword>
<dbReference type="RefSeq" id="WP_165976381.1">
    <property type="nucleotide sequence ID" value="NZ_SMYO01000018.1"/>
</dbReference>
<evidence type="ECO:0000256" key="1">
    <source>
        <dbReference type="SAM" id="Phobius"/>
    </source>
</evidence>
<dbReference type="AlphaFoldDB" id="A0A4R5VJI0"/>
<accession>A0A4R5VJI0</accession>
<name>A0A4R5VJI0_9BACI</name>